<dbReference type="InParanoid" id="A0A1Y2DGF7"/>
<dbReference type="STRING" id="1141098.A0A1Y2DGF7"/>
<dbReference type="InterPro" id="IPR018846">
    <property type="entry name" value="Beta-prop_RSE1/DDB1/CPSF1_1st"/>
</dbReference>
<dbReference type="RefSeq" id="XP_040711199.1">
    <property type="nucleotide sequence ID" value="XM_040863088.1"/>
</dbReference>
<comment type="subcellular location">
    <subcellularLocation>
        <location evidence="1">Nucleus</location>
    </subcellularLocation>
</comment>
<organism evidence="8 9">
    <name type="scientific">Pseudomassariella vexata</name>
    <dbReference type="NCBI Taxonomy" id="1141098"/>
    <lineage>
        <taxon>Eukaryota</taxon>
        <taxon>Fungi</taxon>
        <taxon>Dikarya</taxon>
        <taxon>Ascomycota</taxon>
        <taxon>Pezizomycotina</taxon>
        <taxon>Sordariomycetes</taxon>
        <taxon>Xylariomycetidae</taxon>
        <taxon>Amphisphaeriales</taxon>
        <taxon>Pseudomassariaceae</taxon>
        <taxon>Pseudomassariella</taxon>
    </lineage>
</organism>
<dbReference type="GO" id="GO:0003676">
    <property type="term" value="F:nucleic acid binding"/>
    <property type="evidence" value="ECO:0007669"/>
    <property type="project" value="InterPro"/>
</dbReference>
<dbReference type="Pfam" id="PF23726">
    <property type="entry name" value="Beta-prop_RSE1_2nd"/>
    <property type="match status" value="1"/>
</dbReference>
<feature type="domain" description="RSE1/DDB1/CPSF1 second beta-propeller" evidence="7">
    <location>
        <begin position="438"/>
        <end position="747"/>
    </location>
</feature>
<evidence type="ECO:0000259" key="6">
    <source>
        <dbReference type="Pfam" id="PF10433"/>
    </source>
</evidence>
<evidence type="ECO:0000313" key="9">
    <source>
        <dbReference type="Proteomes" id="UP000193689"/>
    </source>
</evidence>
<proteinExistence type="inferred from homology"/>
<dbReference type="InterPro" id="IPR011047">
    <property type="entry name" value="Quinoprotein_ADH-like_sf"/>
</dbReference>
<feature type="domain" description="RSE1/DDB1/CPSF1 first beta-propeller" evidence="6">
    <location>
        <begin position="12"/>
        <end position="369"/>
    </location>
</feature>
<comment type="similarity">
    <text evidence="2">Belongs to the DDB1 family.</text>
</comment>
<evidence type="ECO:0000256" key="4">
    <source>
        <dbReference type="ARBA" id="ARBA00023242"/>
    </source>
</evidence>
<protein>
    <recommendedName>
        <fullName evidence="3">DNA damage-binding protein 1</fullName>
    </recommendedName>
</protein>
<accession>A0A1Y2DGF7</accession>
<dbReference type="SUPFAM" id="SSF50998">
    <property type="entry name" value="Quinoprotein alcohol dehydrogenase-like"/>
    <property type="match status" value="1"/>
</dbReference>
<dbReference type="OrthoDB" id="433457at2759"/>
<keyword evidence="4" id="KW-0539">Nucleus</keyword>
<dbReference type="Pfam" id="PF10433">
    <property type="entry name" value="Beta-prop_RSE1_1st"/>
    <property type="match status" value="1"/>
</dbReference>
<dbReference type="Gene3D" id="2.130.10.10">
    <property type="entry name" value="YVTN repeat-like/Quinoprotein amine dehydrogenase"/>
    <property type="match status" value="3"/>
</dbReference>
<dbReference type="InterPro" id="IPR004871">
    <property type="entry name" value="RSE1/DDB1/CPSF1_C"/>
</dbReference>
<sequence length="1155" mass="129373">MAYIAPIHRPNSIRHALRASLFPDEEDCLVVAKANRLEFWKFDGDTQLLKLADTKVINGTISMMQKMRPRESETDLLFVGTERFQYFSLLWNPEEEVLETTTSFFDVNVKYMRDSQSQDKCLADPTGRFMVVLLWEGVLNVLRMKVHKAKRKEIDWMDQIRIRELFIKSATFLHAETGHPKLAILYQTRTDIPDSHLVTYRLFTDDNNTEISRFEAKDQIDIMEIHDPSASMLIPVGKGEEEQKRYIVRNAAQARAQLGGLIVVSEMRLLYYDDAAKKRVETPLREASIFVAWAEYDVSHYFIGDDYGTMWLLTILLEGAVVTGMHMKKIGSTSRANSLVYIGNNLLFVGSHYGDSQVWRVDINNGQMELVPELPMPNISPVLDFNIMDMGNREGDEQTTNEYSSGQAKIVTGSGVFKDGSLRTVRSGVGLDYIGMLTEMKGIRALFPIRSRGNSKYDTLIVSLLTETRVFLFDPTGEIEEVESFKDMNLKDQTLLAQNLPNGMLLQVTPHAVHLLSNESGPVGFPWTPADGFITNASANDTYILLSIDGKSLVSLAIEDHLIFQGQKDLGDQDQVACIHTPPQYPKIGVVGFWKSGSISIVNMMNLEPLHGELLRRRDDNTSVPRDIVLAQILPPETSGPTLFVSMDDGFVITFNVSKTDFELSGRKSVVLGTRHARLQLQPRPNAPELFNVFSTSEHPSLIYGADGRIVYSAVTAEDATCVCTFDTEAFPGSIVVATDEDLKVAVIDNERRTHVQPLEMGQTVRRLAYSKAERVFGLGCVKRQVVNNEEIITSVFKLVDEVKFDQVGQDFPLDGSTGIEMIEAVIRVELPDSYGNRVERFIVGTSCINDIQPGVSAARDEYQGRILVLGVDSERNPYLVGERGLKGACRGLATIGDYIVAALVKTVVVYQYNETSTTSCSLERLASYRPSTYPTDVAVEGNTIAVADLMKSMTLVQFTPPAEGQCAKLTDVGRHHQAAWATSVCHVEGSSWLETDANGNLMVLRRNEAGVTEEDKKRMEITSELNLGEMVNRARKVTVDATPNAVVVPRAFLGTVEGGVYLFGTIAPQHQDLLIRFQSKLANMIESTGLLKFDNYRSFRNEEREAEMPFRFVDGELIERFLDQDERMQEEMVEGLGPDVESMRNLVEELKRLH</sequence>
<dbReference type="Pfam" id="PF03178">
    <property type="entry name" value="CPSF_A"/>
    <property type="match status" value="1"/>
</dbReference>
<evidence type="ECO:0000259" key="7">
    <source>
        <dbReference type="Pfam" id="PF23726"/>
    </source>
</evidence>
<dbReference type="InterPro" id="IPR050358">
    <property type="entry name" value="RSE1/DDB1/CFT1"/>
</dbReference>
<dbReference type="EMBL" id="MCFJ01000017">
    <property type="protein sequence ID" value="ORY58164.1"/>
    <property type="molecule type" value="Genomic_DNA"/>
</dbReference>
<dbReference type="GeneID" id="63779300"/>
<dbReference type="GO" id="GO:0005634">
    <property type="term" value="C:nucleus"/>
    <property type="evidence" value="ECO:0007669"/>
    <property type="project" value="UniProtKB-SubCell"/>
</dbReference>
<dbReference type="InterPro" id="IPR015943">
    <property type="entry name" value="WD40/YVTN_repeat-like_dom_sf"/>
</dbReference>
<gene>
    <name evidence="8" type="ORF">BCR38DRAFT_477991</name>
</gene>
<comment type="caution">
    <text evidence="8">The sequence shown here is derived from an EMBL/GenBank/DDBJ whole genome shotgun (WGS) entry which is preliminary data.</text>
</comment>
<name>A0A1Y2DGF7_9PEZI</name>
<evidence type="ECO:0000313" key="8">
    <source>
        <dbReference type="EMBL" id="ORY58164.1"/>
    </source>
</evidence>
<feature type="domain" description="RSE1/DDB1/CPSF1 C-terminal" evidence="5">
    <location>
        <begin position="795"/>
        <end position="1124"/>
    </location>
</feature>
<dbReference type="AlphaFoldDB" id="A0A1Y2DGF7"/>
<evidence type="ECO:0000256" key="3">
    <source>
        <dbReference type="ARBA" id="ARBA00014577"/>
    </source>
</evidence>
<evidence type="ECO:0000259" key="5">
    <source>
        <dbReference type="Pfam" id="PF03178"/>
    </source>
</evidence>
<dbReference type="Proteomes" id="UP000193689">
    <property type="component" value="Unassembled WGS sequence"/>
</dbReference>
<dbReference type="Gene3D" id="1.10.150.910">
    <property type="match status" value="1"/>
</dbReference>
<evidence type="ECO:0000256" key="2">
    <source>
        <dbReference type="ARBA" id="ARBA00007453"/>
    </source>
</evidence>
<keyword evidence="9" id="KW-1185">Reference proteome</keyword>
<reference evidence="8 9" key="1">
    <citation type="submission" date="2016-07" db="EMBL/GenBank/DDBJ databases">
        <title>Pervasive Adenine N6-methylation of Active Genes in Fungi.</title>
        <authorList>
            <consortium name="DOE Joint Genome Institute"/>
            <person name="Mondo S.J."/>
            <person name="Dannebaum R.O."/>
            <person name="Kuo R.C."/>
            <person name="Labutti K."/>
            <person name="Haridas S."/>
            <person name="Kuo A."/>
            <person name="Salamov A."/>
            <person name="Ahrendt S.R."/>
            <person name="Lipzen A."/>
            <person name="Sullivan W."/>
            <person name="Andreopoulos W.B."/>
            <person name="Clum A."/>
            <person name="Lindquist E."/>
            <person name="Daum C."/>
            <person name="Ramamoorthy G.K."/>
            <person name="Gryganskyi A."/>
            <person name="Culley D."/>
            <person name="Magnuson J.K."/>
            <person name="James T.Y."/>
            <person name="O'Malley M.A."/>
            <person name="Stajich J.E."/>
            <person name="Spatafora J.W."/>
            <person name="Visel A."/>
            <person name="Grigoriev I.V."/>
        </authorList>
    </citation>
    <scope>NUCLEOTIDE SEQUENCE [LARGE SCALE GENOMIC DNA]</scope>
    <source>
        <strain evidence="8 9">CBS 129021</strain>
    </source>
</reference>
<dbReference type="InterPro" id="IPR058543">
    <property type="entry name" value="Beta-prop_RSE1/DDB1/CPSF1_2nd"/>
</dbReference>
<dbReference type="PANTHER" id="PTHR10644">
    <property type="entry name" value="DNA REPAIR/RNA PROCESSING CPSF FAMILY"/>
    <property type="match status" value="1"/>
</dbReference>
<evidence type="ECO:0000256" key="1">
    <source>
        <dbReference type="ARBA" id="ARBA00004123"/>
    </source>
</evidence>